<dbReference type="Pfam" id="PF05786">
    <property type="entry name" value="Cnd2"/>
    <property type="match status" value="1"/>
</dbReference>
<keyword evidence="2" id="KW-1185">Reference proteome</keyword>
<accession>A0A314XM88</accession>
<sequence>MKLWSCPVEKMQMFFGKRRRHHTDDIVGTSNNFDEAFHHGTTRVCAVANMVMDVFIAMWKMQTHLSLNLVSCASDARLELWLLTFQVGKLKCSTIELQNELMFMREGNSVGSYARICGIPSAELKDTISFKHILVTFPVNCRAAVPEDISPHLCFICLLHLANEYGLSIHDCPSLDDLSIHLPSRLNSDGVEQPSS</sequence>
<dbReference type="PANTHER" id="PTHR13108:SF10">
    <property type="entry name" value="CONDENSIN COMPLEX SUBUNIT 2"/>
    <property type="match status" value="1"/>
</dbReference>
<comment type="caution">
    <text evidence="1">The sequence shown here is derived from an EMBL/GenBank/DDBJ whole genome shotgun (WGS) entry which is preliminary data.</text>
</comment>
<dbReference type="Proteomes" id="UP000250321">
    <property type="component" value="Unassembled WGS sequence"/>
</dbReference>
<dbReference type="PANTHER" id="PTHR13108">
    <property type="entry name" value="CONDENSIN COMPLEX SUBUNIT 2"/>
    <property type="match status" value="1"/>
</dbReference>
<reference evidence="1 2" key="1">
    <citation type="submission" date="2018-02" db="EMBL/GenBank/DDBJ databases">
        <title>Draft genome of wild Prunus yedoensis var. nudiflora.</title>
        <authorList>
            <person name="Baek S."/>
            <person name="Kim J.-H."/>
            <person name="Choi K."/>
            <person name="Kim G.-B."/>
            <person name="Cho A."/>
            <person name="Jang H."/>
            <person name="Shin C.-H."/>
            <person name="Yu H.-J."/>
            <person name="Mun J.-H."/>
        </authorList>
    </citation>
    <scope>NUCLEOTIDE SEQUENCE [LARGE SCALE GENOMIC DNA]</scope>
    <source>
        <strain evidence="2">cv. Jeju island</strain>
        <tissue evidence="1">Leaf</tissue>
    </source>
</reference>
<proteinExistence type="predicted"/>
<dbReference type="GO" id="GO:0003682">
    <property type="term" value="F:chromatin binding"/>
    <property type="evidence" value="ECO:0007669"/>
    <property type="project" value="TreeGrafter"/>
</dbReference>
<dbReference type="EMBL" id="PJQY01002277">
    <property type="protein sequence ID" value="PQP95072.1"/>
    <property type="molecule type" value="Genomic_DNA"/>
</dbReference>
<dbReference type="GO" id="GO:0007076">
    <property type="term" value="P:mitotic chromosome condensation"/>
    <property type="evidence" value="ECO:0007669"/>
    <property type="project" value="InterPro"/>
</dbReference>
<name>A0A314XM88_PRUYE</name>
<organism evidence="1 2">
    <name type="scientific">Prunus yedoensis var. nudiflora</name>
    <dbReference type="NCBI Taxonomy" id="2094558"/>
    <lineage>
        <taxon>Eukaryota</taxon>
        <taxon>Viridiplantae</taxon>
        <taxon>Streptophyta</taxon>
        <taxon>Embryophyta</taxon>
        <taxon>Tracheophyta</taxon>
        <taxon>Spermatophyta</taxon>
        <taxon>Magnoliopsida</taxon>
        <taxon>eudicotyledons</taxon>
        <taxon>Gunneridae</taxon>
        <taxon>Pentapetalae</taxon>
        <taxon>rosids</taxon>
        <taxon>fabids</taxon>
        <taxon>Rosales</taxon>
        <taxon>Rosaceae</taxon>
        <taxon>Amygdaloideae</taxon>
        <taxon>Amygdaleae</taxon>
        <taxon>Prunus</taxon>
    </lineage>
</organism>
<dbReference type="STRING" id="2094558.A0A314XM88"/>
<evidence type="ECO:0000313" key="2">
    <source>
        <dbReference type="Proteomes" id="UP000250321"/>
    </source>
</evidence>
<gene>
    <name evidence="1" type="ORF">Pyn_05916</name>
</gene>
<evidence type="ECO:0000313" key="1">
    <source>
        <dbReference type="EMBL" id="PQP95072.1"/>
    </source>
</evidence>
<dbReference type="AlphaFoldDB" id="A0A314XM88"/>
<protein>
    <submittedName>
        <fullName evidence="1">Condensin complex subunit 2-like</fullName>
    </submittedName>
</protein>
<dbReference type="OrthoDB" id="362021at2759"/>
<dbReference type="GO" id="GO:0000796">
    <property type="term" value="C:condensin complex"/>
    <property type="evidence" value="ECO:0007669"/>
    <property type="project" value="InterPro"/>
</dbReference>
<dbReference type="InterPro" id="IPR022816">
    <property type="entry name" value="Condensin_barren_su2"/>
</dbReference>